<evidence type="ECO:0000256" key="3">
    <source>
        <dbReference type="ARBA" id="ARBA00022692"/>
    </source>
</evidence>
<feature type="transmembrane region" description="Helical" evidence="10">
    <location>
        <begin position="20"/>
        <end position="42"/>
    </location>
</feature>
<dbReference type="InterPro" id="IPR001594">
    <property type="entry name" value="Palmitoyltrfase_DHHC"/>
</dbReference>
<evidence type="ECO:0000256" key="10">
    <source>
        <dbReference type="RuleBase" id="RU079119"/>
    </source>
</evidence>
<dbReference type="Proteomes" id="UP001497600">
    <property type="component" value="Chromosome A"/>
</dbReference>
<evidence type="ECO:0000256" key="1">
    <source>
        <dbReference type="ARBA" id="ARBA00004141"/>
    </source>
</evidence>
<feature type="transmembrane region" description="Helical" evidence="10">
    <location>
        <begin position="62"/>
        <end position="82"/>
    </location>
</feature>
<feature type="domain" description="Palmitoyltransferase DHHC" evidence="11">
    <location>
        <begin position="169"/>
        <end position="291"/>
    </location>
</feature>
<reference evidence="12 13" key="1">
    <citation type="submission" date="2024-01" db="EMBL/GenBank/DDBJ databases">
        <authorList>
            <consortium name="Genoscope - CEA"/>
            <person name="William W."/>
        </authorList>
    </citation>
    <scope>NUCLEOTIDE SEQUENCE [LARGE SCALE GENOMIC DNA]</scope>
    <source>
        <strain evidence="12 13">29B2s-10</strain>
    </source>
</reference>
<dbReference type="InterPro" id="IPR039859">
    <property type="entry name" value="PFA4/ZDH16/20/ERF2-like"/>
</dbReference>
<feature type="transmembrane region" description="Helical" evidence="10">
    <location>
        <begin position="257"/>
        <end position="281"/>
    </location>
</feature>
<comment type="domain">
    <text evidence="10">The DHHC domain is required for palmitoyltransferase activity.</text>
</comment>
<dbReference type="PANTHER" id="PTHR12246">
    <property type="entry name" value="PALMITOYLTRANSFERASE ZDHHC16"/>
    <property type="match status" value="1"/>
</dbReference>
<keyword evidence="6" id="KW-0564">Palmitate</keyword>
<evidence type="ECO:0000256" key="6">
    <source>
        <dbReference type="ARBA" id="ARBA00023139"/>
    </source>
</evidence>
<evidence type="ECO:0000256" key="9">
    <source>
        <dbReference type="ARBA" id="ARBA00048048"/>
    </source>
</evidence>
<keyword evidence="5 10" id="KW-0472">Membrane</keyword>
<evidence type="ECO:0000256" key="4">
    <source>
        <dbReference type="ARBA" id="ARBA00022989"/>
    </source>
</evidence>
<comment type="similarity">
    <text evidence="10">Belongs to the DHHC palmitoyltransferase family.</text>
</comment>
<evidence type="ECO:0000256" key="7">
    <source>
        <dbReference type="ARBA" id="ARBA00023288"/>
    </source>
</evidence>
<feature type="transmembrane region" description="Helical" evidence="10">
    <location>
        <begin position="217"/>
        <end position="237"/>
    </location>
</feature>
<gene>
    <name evidence="12" type="primary">PFA3</name>
    <name evidence="12" type="ORF">CAAN4_A01794</name>
</gene>
<organism evidence="12 13">
    <name type="scientific">[Candida] anglica</name>
    <dbReference type="NCBI Taxonomy" id="148631"/>
    <lineage>
        <taxon>Eukaryota</taxon>
        <taxon>Fungi</taxon>
        <taxon>Dikarya</taxon>
        <taxon>Ascomycota</taxon>
        <taxon>Saccharomycotina</taxon>
        <taxon>Pichiomycetes</taxon>
        <taxon>Debaryomycetaceae</taxon>
        <taxon>Kurtzmaniella</taxon>
    </lineage>
</organism>
<keyword evidence="4 10" id="KW-1133">Transmembrane helix</keyword>
<dbReference type="EC" id="2.3.1.225" evidence="10"/>
<keyword evidence="2 10" id="KW-0808">Transferase</keyword>
<keyword evidence="13" id="KW-1185">Reference proteome</keyword>
<evidence type="ECO:0000256" key="5">
    <source>
        <dbReference type="ARBA" id="ARBA00023136"/>
    </source>
</evidence>
<comment type="catalytic activity">
    <reaction evidence="9 10">
        <text>L-cysteinyl-[protein] + hexadecanoyl-CoA = S-hexadecanoyl-L-cysteinyl-[protein] + CoA</text>
        <dbReference type="Rhea" id="RHEA:36683"/>
        <dbReference type="Rhea" id="RHEA-COMP:10131"/>
        <dbReference type="Rhea" id="RHEA-COMP:11032"/>
        <dbReference type="ChEBI" id="CHEBI:29950"/>
        <dbReference type="ChEBI" id="CHEBI:57287"/>
        <dbReference type="ChEBI" id="CHEBI:57379"/>
        <dbReference type="ChEBI" id="CHEBI:74151"/>
        <dbReference type="EC" id="2.3.1.225"/>
    </reaction>
</comment>
<evidence type="ECO:0000256" key="2">
    <source>
        <dbReference type="ARBA" id="ARBA00022679"/>
    </source>
</evidence>
<comment type="subcellular location">
    <subcellularLocation>
        <location evidence="1">Membrane</location>
        <topology evidence="1">Multi-pass membrane protein</topology>
    </subcellularLocation>
</comment>
<name>A0ABP0E5C0_9ASCO</name>
<dbReference type="Pfam" id="PF01529">
    <property type="entry name" value="DHHC"/>
    <property type="match status" value="1"/>
</dbReference>
<keyword evidence="7" id="KW-0449">Lipoprotein</keyword>
<sequence length="410" mass="47425">MLISHPRIMYQTWMTSLESVCCALASLFPKFFCSILLTWSYYVFMMEAVYNGLVISRNKSVLAYTASIVATVLYGLCLYTYFKVVVAGPGSPLDFEELRINNIDSLANRRRSENPFDTNTTPTTLDQTNESETHLLAEEMNTQAPEVPPLDYVKMYTVKQKRSAPVAYRYCLKCSCWKPDRCHHCSSCKKCVLRMDHHCPWFASCIGFYNQKFFIQFLTYLAIYSGLVFVVTTSLLWKFFTQEMYKDGEYLSLSLVFLFVVSLSFFFAVSGFAIFTSYLVVVNTTTIEVQESKWNVKRNGKSNGAFQYEFDQSGGNSGENGSKKSISSNIFDLGYKRNWTSIMGETWIEWLLPINSTSDKLEDEYKNGINFEINHEAYQQWVHDTQLQDQLNQQVEDYVKRTRAERESYV</sequence>
<evidence type="ECO:0000313" key="12">
    <source>
        <dbReference type="EMBL" id="CAK7892178.1"/>
    </source>
</evidence>
<keyword evidence="3 10" id="KW-0812">Transmembrane</keyword>
<evidence type="ECO:0000256" key="8">
    <source>
        <dbReference type="ARBA" id="ARBA00023315"/>
    </source>
</evidence>
<accession>A0ABP0E5C0</accession>
<dbReference type="EMBL" id="OZ004253">
    <property type="protein sequence ID" value="CAK7892178.1"/>
    <property type="molecule type" value="Genomic_DNA"/>
</dbReference>
<proteinExistence type="inferred from homology"/>
<protein>
    <recommendedName>
        <fullName evidence="10">Palmitoyltransferase</fullName>
        <ecNumber evidence="10">2.3.1.225</ecNumber>
    </recommendedName>
</protein>
<dbReference type="PROSITE" id="PS50216">
    <property type="entry name" value="DHHC"/>
    <property type="match status" value="1"/>
</dbReference>
<evidence type="ECO:0000313" key="13">
    <source>
        <dbReference type="Proteomes" id="UP001497600"/>
    </source>
</evidence>
<evidence type="ECO:0000259" key="11">
    <source>
        <dbReference type="Pfam" id="PF01529"/>
    </source>
</evidence>
<keyword evidence="8 10" id="KW-0012">Acyltransferase</keyword>